<gene>
    <name evidence="1" type="ORF">AMQ84_15590</name>
</gene>
<organism evidence="1 2">
    <name type="scientific">Paenibacillus riograndensis</name>
    <dbReference type="NCBI Taxonomy" id="483937"/>
    <lineage>
        <taxon>Bacteria</taxon>
        <taxon>Bacillati</taxon>
        <taxon>Bacillota</taxon>
        <taxon>Bacilli</taxon>
        <taxon>Bacillales</taxon>
        <taxon>Paenibacillaceae</taxon>
        <taxon>Paenibacillus</taxon>
        <taxon>Paenibacillus sonchi group</taxon>
    </lineage>
</organism>
<comment type="caution">
    <text evidence="1">The sequence shown here is derived from an EMBL/GenBank/DDBJ whole genome shotgun (WGS) entry which is preliminary data.</text>
</comment>
<accession>A0A132TYT6</accession>
<reference evidence="1 2" key="1">
    <citation type="submission" date="2015-08" db="EMBL/GenBank/DDBJ databases">
        <title>Genomes of Paenibacillus riograndensis.</title>
        <authorList>
            <person name="Sant'Anna F.H."/>
            <person name="Souza R."/>
            <person name="Ambrosini A."/>
            <person name="Bach E."/>
            <person name="Fernandes G."/>
            <person name="Balsanelli E."/>
            <person name="Baura V.A."/>
            <person name="Pedrosa F.O."/>
            <person name="Souza E.M."/>
            <person name="Passaglia L."/>
        </authorList>
    </citation>
    <scope>NUCLEOTIDE SEQUENCE [LARGE SCALE GENOMIC DNA]</scope>
    <source>
        <strain evidence="1 2">CAS34</strain>
    </source>
</reference>
<protein>
    <submittedName>
        <fullName evidence="1">Uncharacterized protein</fullName>
    </submittedName>
</protein>
<proteinExistence type="predicted"/>
<dbReference type="Proteomes" id="UP000070475">
    <property type="component" value="Unassembled WGS sequence"/>
</dbReference>
<keyword evidence="2" id="KW-1185">Reference proteome</keyword>
<dbReference type="EMBL" id="LIRB01000131">
    <property type="protein sequence ID" value="KWX76420.1"/>
    <property type="molecule type" value="Genomic_DNA"/>
</dbReference>
<sequence>MIYRDNLLHIQQQNAPGSAGKGNLLHIQQQNAPGSAGKGNLLHSVQQISEKRPFGGEITEINCTKYSRSRFTAVIYAFYCTKCNHVS</sequence>
<dbReference type="AlphaFoldDB" id="A0A132TYT6"/>
<dbReference type="PATRIC" id="fig|483937.3.peg.1799"/>
<evidence type="ECO:0000313" key="1">
    <source>
        <dbReference type="EMBL" id="KWX76420.1"/>
    </source>
</evidence>
<name>A0A132TYT6_9BACL</name>
<evidence type="ECO:0000313" key="2">
    <source>
        <dbReference type="Proteomes" id="UP000070475"/>
    </source>
</evidence>